<name>A0A7S3V2Q6_9STRA</name>
<evidence type="ECO:0000256" key="6">
    <source>
        <dbReference type="ARBA" id="ARBA00024338"/>
    </source>
</evidence>
<dbReference type="PROSITE" id="PS50850">
    <property type="entry name" value="MFS"/>
    <property type="match status" value="1"/>
</dbReference>
<dbReference type="GO" id="GO:0016020">
    <property type="term" value="C:membrane"/>
    <property type="evidence" value="ECO:0007669"/>
    <property type="project" value="UniProtKB-SubCell"/>
</dbReference>
<feature type="transmembrane region" description="Helical" evidence="7">
    <location>
        <begin position="215"/>
        <end position="237"/>
    </location>
</feature>
<dbReference type="InterPro" id="IPR044770">
    <property type="entry name" value="MFS_spinster-like"/>
</dbReference>
<evidence type="ECO:0000313" key="9">
    <source>
        <dbReference type="EMBL" id="CAE0448108.1"/>
    </source>
</evidence>
<dbReference type="SUPFAM" id="SSF103473">
    <property type="entry name" value="MFS general substrate transporter"/>
    <property type="match status" value="1"/>
</dbReference>
<feature type="transmembrane region" description="Helical" evidence="7">
    <location>
        <begin position="79"/>
        <end position="98"/>
    </location>
</feature>
<keyword evidence="3 7" id="KW-0812">Transmembrane</keyword>
<keyword evidence="4 7" id="KW-1133">Transmembrane helix</keyword>
<evidence type="ECO:0000256" key="4">
    <source>
        <dbReference type="ARBA" id="ARBA00022989"/>
    </source>
</evidence>
<evidence type="ECO:0000256" key="3">
    <source>
        <dbReference type="ARBA" id="ARBA00022692"/>
    </source>
</evidence>
<sequence length="513" mass="56433">MEDTVVTGVEVVSNSGDLLGVDVDSQEKKVETGKISDGNEEIVEVSKFSYETEESGVKESKDEKKYVNILCCKVEEGRYVLVLFTLLNILLYADQNLLAPNLTIIANEFNMTEDERDVFLGGYISIGFFAVGGIVALVVGYLADTINRKWTFAAIVCLGEFSCMLTYWVPTGSKEDFWYGLWLTRTFTGVAIGGAVPIQMSLFGDFFSVNERGRAFAFLQIALGIGQGAGQFLAGYLTPDWRTPFLLVSLPAFALVAIFVATTNEPERGGKEKVFDEFGNKVVSSDKITWQKFKNIYKKWTPILVSLQGIFGILPWGVALIYLNDFLNEEKELEPKESANVILVWGLGITASVIYGGYLVDKWITDHKRRLPVLAGVTTMLATFPFLAVILTKPLSAGVYMLILVPAGFIAGFGGVVVGPLLLHTTIPETRGSAFAIKSLVDEIGRGIGPYFVSRLIVTAGSRETGLAVATVMWIPCGMVMLAIIFFIERDMNRTEEEILEHSKAISNPEQMI</sequence>
<keyword evidence="2" id="KW-0813">Transport</keyword>
<dbReference type="AlphaFoldDB" id="A0A7S3V2Q6"/>
<dbReference type="InterPro" id="IPR011701">
    <property type="entry name" value="MFS"/>
</dbReference>
<protein>
    <recommendedName>
        <fullName evidence="8">Major facilitator superfamily (MFS) profile domain-containing protein</fullName>
    </recommendedName>
</protein>
<feature type="transmembrane region" description="Helical" evidence="7">
    <location>
        <begin position="342"/>
        <end position="360"/>
    </location>
</feature>
<accession>A0A7S3V2Q6</accession>
<organism evidence="9">
    <name type="scientific">Aplanochytrium stocchinoi</name>
    <dbReference type="NCBI Taxonomy" id="215587"/>
    <lineage>
        <taxon>Eukaryota</taxon>
        <taxon>Sar</taxon>
        <taxon>Stramenopiles</taxon>
        <taxon>Bigyra</taxon>
        <taxon>Labyrinthulomycetes</taxon>
        <taxon>Thraustochytrida</taxon>
        <taxon>Thraustochytriidae</taxon>
        <taxon>Aplanochytrium</taxon>
    </lineage>
</organism>
<comment type="subcellular location">
    <subcellularLocation>
        <location evidence="1">Membrane</location>
        <topology evidence="1">Multi-pass membrane protein</topology>
    </subcellularLocation>
</comment>
<evidence type="ECO:0000256" key="7">
    <source>
        <dbReference type="SAM" id="Phobius"/>
    </source>
</evidence>
<feature type="transmembrane region" description="Helical" evidence="7">
    <location>
        <begin position="243"/>
        <end position="263"/>
    </location>
</feature>
<feature type="transmembrane region" description="Helical" evidence="7">
    <location>
        <begin position="150"/>
        <end position="170"/>
    </location>
</feature>
<evidence type="ECO:0000256" key="1">
    <source>
        <dbReference type="ARBA" id="ARBA00004141"/>
    </source>
</evidence>
<feature type="transmembrane region" description="Helical" evidence="7">
    <location>
        <begin position="182"/>
        <end position="203"/>
    </location>
</feature>
<dbReference type="Pfam" id="PF07690">
    <property type="entry name" value="MFS_1"/>
    <property type="match status" value="1"/>
</dbReference>
<dbReference type="InterPro" id="IPR020846">
    <property type="entry name" value="MFS_dom"/>
</dbReference>
<feature type="domain" description="Major facilitator superfamily (MFS) profile" evidence="8">
    <location>
        <begin position="80"/>
        <end position="495"/>
    </location>
</feature>
<proteinExistence type="inferred from homology"/>
<dbReference type="GO" id="GO:0022857">
    <property type="term" value="F:transmembrane transporter activity"/>
    <property type="evidence" value="ECO:0007669"/>
    <property type="project" value="InterPro"/>
</dbReference>
<evidence type="ECO:0000256" key="2">
    <source>
        <dbReference type="ARBA" id="ARBA00022448"/>
    </source>
</evidence>
<evidence type="ECO:0000256" key="5">
    <source>
        <dbReference type="ARBA" id="ARBA00023136"/>
    </source>
</evidence>
<feature type="transmembrane region" description="Helical" evidence="7">
    <location>
        <begin position="372"/>
        <end position="391"/>
    </location>
</feature>
<feature type="transmembrane region" description="Helical" evidence="7">
    <location>
        <begin position="300"/>
        <end position="322"/>
    </location>
</feature>
<comment type="similarity">
    <text evidence="6">Belongs to the major facilitator superfamily. Spinster (TC 2.A.1.49) family.</text>
</comment>
<gene>
    <name evidence="9" type="ORF">ASTO00021_LOCUS18072</name>
</gene>
<dbReference type="Gene3D" id="1.20.1250.20">
    <property type="entry name" value="MFS general substrate transporter like domains"/>
    <property type="match status" value="2"/>
</dbReference>
<dbReference type="PANTHER" id="PTHR23505">
    <property type="entry name" value="SPINSTER"/>
    <property type="match status" value="1"/>
</dbReference>
<keyword evidence="5 7" id="KW-0472">Membrane</keyword>
<feature type="transmembrane region" description="Helical" evidence="7">
    <location>
        <begin position="465"/>
        <end position="488"/>
    </location>
</feature>
<evidence type="ECO:0000259" key="8">
    <source>
        <dbReference type="PROSITE" id="PS50850"/>
    </source>
</evidence>
<feature type="transmembrane region" description="Helical" evidence="7">
    <location>
        <begin position="397"/>
        <end position="423"/>
    </location>
</feature>
<reference evidence="9" key="1">
    <citation type="submission" date="2021-01" db="EMBL/GenBank/DDBJ databases">
        <authorList>
            <person name="Corre E."/>
            <person name="Pelletier E."/>
            <person name="Niang G."/>
            <person name="Scheremetjew M."/>
            <person name="Finn R."/>
            <person name="Kale V."/>
            <person name="Holt S."/>
            <person name="Cochrane G."/>
            <person name="Meng A."/>
            <person name="Brown T."/>
            <person name="Cohen L."/>
        </authorList>
    </citation>
    <scope>NUCLEOTIDE SEQUENCE</scope>
    <source>
        <strain evidence="9">GSBS06</strain>
    </source>
</reference>
<dbReference type="PANTHER" id="PTHR23505:SF79">
    <property type="entry name" value="PROTEIN SPINSTER"/>
    <property type="match status" value="1"/>
</dbReference>
<feature type="transmembrane region" description="Helical" evidence="7">
    <location>
        <begin position="118"/>
        <end position="143"/>
    </location>
</feature>
<dbReference type="InterPro" id="IPR036259">
    <property type="entry name" value="MFS_trans_sf"/>
</dbReference>
<dbReference type="EMBL" id="HBIN01023465">
    <property type="protein sequence ID" value="CAE0448108.1"/>
    <property type="molecule type" value="Transcribed_RNA"/>
</dbReference>